<dbReference type="PANTHER" id="PTHR11079">
    <property type="entry name" value="CYTOSINE DEAMINASE FAMILY MEMBER"/>
    <property type="match status" value="1"/>
</dbReference>
<dbReference type="PROSITE" id="PS00903">
    <property type="entry name" value="CYT_DCMP_DEAMINASES_1"/>
    <property type="match status" value="1"/>
</dbReference>
<dbReference type="Proteomes" id="UP000034444">
    <property type="component" value="Chromosome"/>
</dbReference>
<dbReference type="Gene3D" id="3.40.140.10">
    <property type="entry name" value="Cytidine Deaminase, domain 2"/>
    <property type="match status" value="1"/>
</dbReference>
<evidence type="ECO:0000256" key="1">
    <source>
        <dbReference type="ARBA" id="ARBA00006576"/>
    </source>
</evidence>
<reference evidence="7" key="2">
    <citation type="journal article" date="2017" name="Stand. Genomic Sci.">
        <title>Complete genome sequence of the sulfur-oxidizing chemolithoautotrophic Sulfurovum lithotrophicum 42BKTT.</title>
        <authorList>
            <person name="Jeon W."/>
            <person name="Priscilla L."/>
            <person name="Park G."/>
            <person name="Lee H."/>
            <person name="Lee N."/>
            <person name="Lee D."/>
            <person name="Kwon H."/>
            <person name="Ahn I."/>
            <person name="Lee C."/>
            <person name="Lee H."/>
            <person name="Ahn J."/>
        </authorList>
    </citation>
    <scope>NUCLEOTIDE SEQUENCE [LARGE SCALE GENOMIC DNA]</scope>
    <source>
        <strain evidence="7">ATCC BAA-797 / 42BKT</strain>
    </source>
</reference>
<dbReference type="CDD" id="cd01285">
    <property type="entry name" value="nucleoside_deaminase"/>
    <property type="match status" value="1"/>
</dbReference>
<dbReference type="InterPro" id="IPR002125">
    <property type="entry name" value="CMP_dCMP_dom"/>
</dbReference>
<evidence type="ECO:0000313" key="7">
    <source>
        <dbReference type="Proteomes" id="UP000034444"/>
    </source>
</evidence>
<dbReference type="PROSITE" id="PS51747">
    <property type="entry name" value="CYT_DCMP_DEAMINASES_2"/>
    <property type="match status" value="1"/>
</dbReference>
<dbReference type="SUPFAM" id="SSF53927">
    <property type="entry name" value="Cytidine deaminase-like"/>
    <property type="match status" value="1"/>
</dbReference>
<protein>
    <submittedName>
        <fullName evidence="6">Cytosine deaminase</fullName>
    </submittedName>
</protein>
<evidence type="ECO:0000313" key="6">
    <source>
        <dbReference type="EMBL" id="AKF24947.1"/>
    </source>
</evidence>
<organism evidence="6 7">
    <name type="scientific">Sulfurovum lithotrophicum</name>
    <dbReference type="NCBI Taxonomy" id="206403"/>
    <lineage>
        <taxon>Bacteria</taxon>
        <taxon>Pseudomonadati</taxon>
        <taxon>Campylobacterota</taxon>
        <taxon>Epsilonproteobacteria</taxon>
        <taxon>Campylobacterales</taxon>
        <taxon>Sulfurovaceae</taxon>
        <taxon>Sulfurovum</taxon>
    </lineage>
</organism>
<dbReference type="OrthoDB" id="9802676at2"/>
<dbReference type="InterPro" id="IPR016193">
    <property type="entry name" value="Cytidine_deaminase-like"/>
</dbReference>
<feature type="domain" description="CMP/dCMP-type deaminase" evidence="5">
    <location>
        <begin position="1"/>
        <end position="111"/>
    </location>
</feature>
<keyword evidence="2" id="KW-0479">Metal-binding</keyword>
<name>A0A7U4M180_9BACT</name>
<evidence type="ECO:0000256" key="2">
    <source>
        <dbReference type="ARBA" id="ARBA00022723"/>
    </source>
</evidence>
<dbReference type="EMBL" id="CP011308">
    <property type="protein sequence ID" value="AKF24947.1"/>
    <property type="molecule type" value="Genomic_DNA"/>
</dbReference>
<evidence type="ECO:0000256" key="3">
    <source>
        <dbReference type="ARBA" id="ARBA00022801"/>
    </source>
</evidence>
<comment type="similarity">
    <text evidence="1">Belongs to the cytidine and deoxycytidylate deaminase family.</text>
</comment>
<dbReference type="FunFam" id="3.40.140.10:FF:000011">
    <property type="entry name" value="tRNA-specific adenosine deaminase"/>
    <property type="match status" value="1"/>
</dbReference>
<dbReference type="AlphaFoldDB" id="A0A7U4M180"/>
<dbReference type="KEGG" id="slh:YH65_05745"/>
<keyword evidence="3" id="KW-0378">Hydrolase</keyword>
<sequence>MDPFMREAFLEAKRGIEAGDGGPFGAVIVKDGKIIASGHNEVVKTNDPTAHAEMSVIRKASAKLQNFKLEGCSLYVTGEPCPMCFSAIHWAHIDRVYYCNTKEDAARIGFDDSLITEIILGKKKDPVSFIHTADQQCKALFTEWYEDPDKIAY</sequence>
<dbReference type="GO" id="GO:0047974">
    <property type="term" value="F:guanosine deaminase activity"/>
    <property type="evidence" value="ECO:0007669"/>
    <property type="project" value="TreeGrafter"/>
</dbReference>
<proteinExistence type="inferred from homology"/>
<dbReference type="Pfam" id="PF00383">
    <property type="entry name" value="dCMP_cyt_deam_1"/>
    <property type="match status" value="1"/>
</dbReference>
<dbReference type="GO" id="GO:0008270">
    <property type="term" value="F:zinc ion binding"/>
    <property type="evidence" value="ECO:0007669"/>
    <property type="project" value="InterPro"/>
</dbReference>
<dbReference type="GO" id="GO:0006152">
    <property type="term" value="P:purine nucleoside catabolic process"/>
    <property type="evidence" value="ECO:0007669"/>
    <property type="project" value="TreeGrafter"/>
</dbReference>
<evidence type="ECO:0000259" key="5">
    <source>
        <dbReference type="PROSITE" id="PS51747"/>
    </source>
</evidence>
<keyword evidence="7" id="KW-1185">Reference proteome</keyword>
<dbReference type="PANTHER" id="PTHR11079:SF161">
    <property type="entry name" value="CMP_DCMP-TYPE DEAMINASE DOMAIN-CONTAINING PROTEIN"/>
    <property type="match status" value="1"/>
</dbReference>
<accession>A0A7U4M180</accession>
<evidence type="ECO:0000256" key="4">
    <source>
        <dbReference type="ARBA" id="ARBA00022833"/>
    </source>
</evidence>
<keyword evidence="4" id="KW-0862">Zinc</keyword>
<gene>
    <name evidence="6" type="ORF">YH65_05745</name>
</gene>
<dbReference type="InterPro" id="IPR016192">
    <property type="entry name" value="APOBEC/CMP_deaminase_Zn-bd"/>
</dbReference>
<reference evidence="6 7" key="1">
    <citation type="submission" date="2015-04" db="EMBL/GenBank/DDBJ databases">
        <title>Complete genome sequence of Sulfurovum lithotrophicum ATCC BAA-797T.</title>
        <authorList>
            <person name="Ahn J."/>
            <person name="Park G."/>
            <person name="Jeon W."/>
            <person name="Jang Y."/>
            <person name="Jang M."/>
            <person name="Lee H."/>
            <person name="Lee H."/>
        </authorList>
    </citation>
    <scope>NUCLEOTIDE SEQUENCE [LARGE SCALE GENOMIC DNA]</scope>
    <source>
        <strain evidence="7">ATCC BAA-797 / 42BKT</strain>
    </source>
</reference>